<accession>A0A7J6WCP2</accession>
<keyword evidence="3" id="KW-1185">Reference proteome</keyword>
<name>A0A7J6WCP2_THATH</name>
<protein>
    <recommendedName>
        <fullName evidence="4">Transmembrane protein</fullName>
    </recommendedName>
</protein>
<organism evidence="2 3">
    <name type="scientific">Thalictrum thalictroides</name>
    <name type="common">Rue-anemone</name>
    <name type="synonym">Anemone thalictroides</name>
    <dbReference type="NCBI Taxonomy" id="46969"/>
    <lineage>
        <taxon>Eukaryota</taxon>
        <taxon>Viridiplantae</taxon>
        <taxon>Streptophyta</taxon>
        <taxon>Embryophyta</taxon>
        <taxon>Tracheophyta</taxon>
        <taxon>Spermatophyta</taxon>
        <taxon>Magnoliopsida</taxon>
        <taxon>Ranunculales</taxon>
        <taxon>Ranunculaceae</taxon>
        <taxon>Thalictroideae</taxon>
        <taxon>Thalictrum</taxon>
    </lineage>
</organism>
<sequence length="670" mass="75848">MGSRMLLPKNSNPKHFMSPTISASFKTKKRILKEKNEVSSPTLHTTTPTSENLASHRFPLSPLSSSISESNFYDLDSKPYDPLTNYLSPRPTFRLYDPDKRVKILRCLEKTSLMVDGETSSFSLSPSSTQETSLQEDDSTRSAFDDDSDEELDEEKHDGILSKVMKVLLLLAVLIVSTVYIASMNSTSSPASSLQDKWGLIEEFPKIKTFSVVDTNDLMKGSVFLNQTLERIVRLMKVVEYDLNGKFEEKDLFKQVLEKPREFSEKNNLSVERESAGATLDLLQVSEIQFVPNRMNYTNKILFDKLPVPFNEVLTENVIISEGTGKYEVVVEHDIPEPDLTYTYDHFVDETIQLRELKLITPWEMDQLPTEKISSETSGVYEDIASEGSGKDEVVVGHDIREPDLTYTYDHVVDETIEIREPKLITPWEMDQFPTENISFETSGVYEDNESFSYKIDEKRIILGEILHTCEIDMNSGRRLSDQTRKTESIATEVVVVVGGIALLAGLLRCLAGLLKLIYLKFRKPSRRDSSVSIQSYVKSIVLEEDGGLPSNRKGEFTKKKEQFVEAEYHFNPPPCLQSEVDKFICGSAPTVKLLGEYVIPAEFSSGTLKTYSRRSSPEAQQRKWGISPCTPSAPQLCPSTELKSNGKSTPEEKIMRKEVLFQPFYATYI</sequence>
<dbReference type="EMBL" id="JABWDY010018320">
    <property type="protein sequence ID" value="KAF5194753.1"/>
    <property type="molecule type" value="Genomic_DNA"/>
</dbReference>
<evidence type="ECO:0000313" key="2">
    <source>
        <dbReference type="EMBL" id="KAF5194753.1"/>
    </source>
</evidence>
<comment type="caution">
    <text evidence="2">The sequence shown here is derived from an EMBL/GenBank/DDBJ whole genome shotgun (WGS) entry which is preliminary data.</text>
</comment>
<dbReference type="Proteomes" id="UP000554482">
    <property type="component" value="Unassembled WGS sequence"/>
</dbReference>
<evidence type="ECO:0000313" key="3">
    <source>
        <dbReference type="Proteomes" id="UP000554482"/>
    </source>
</evidence>
<gene>
    <name evidence="2" type="ORF">FRX31_015660</name>
</gene>
<evidence type="ECO:0000256" key="1">
    <source>
        <dbReference type="SAM" id="MobiDB-lite"/>
    </source>
</evidence>
<feature type="region of interest" description="Disordered" evidence="1">
    <location>
        <begin position="34"/>
        <end position="57"/>
    </location>
</feature>
<feature type="compositionally biased region" description="Low complexity" evidence="1">
    <location>
        <begin position="39"/>
        <end position="50"/>
    </location>
</feature>
<feature type="compositionally biased region" description="Low complexity" evidence="1">
    <location>
        <begin position="118"/>
        <end position="133"/>
    </location>
</feature>
<dbReference type="PANTHER" id="PTHR34775">
    <property type="entry name" value="TRANSMEMBRANE PROTEIN"/>
    <property type="match status" value="1"/>
</dbReference>
<dbReference type="OrthoDB" id="1938687at2759"/>
<evidence type="ECO:0008006" key="4">
    <source>
        <dbReference type="Google" id="ProtNLM"/>
    </source>
</evidence>
<dbReference type="PANTHER" id="PTHR34775:SF6">
    <property type="entry name" value="TRANSMEMBRANE PROTEIN"/>
    <property type="match status" value="1"/>
</dbReference>
<feature type="region of interest" description="Disordered" evidence="1">
    <location>
        <begin position="118"/>
        <end position="152"/>
    </location>
</feature>
<dbReference type="AlphaFoldDB" id="A0A7J6WCP2"/>
<proteinExistence type="predicted"/>
<reference evidence="2 3" key="1">
    <citation type="submission" date="2020-06" db="EMBL/GenBank/DDBJ databases">
        <title>Transcriptomic and genomic resources for Thalictrum thalictroides and T. hernandezii: Facilitating candidate gene discovery in an emerging model plant lineage.</title>
        <authorList>
            <person name="Arias T."/>
            <person name="Riano-Pachon D.M."/>
            <person name="Di Stilio V.S."/>
        </authorList>
    </citation>
    <scope>NUCLEOTIDE SEQUENCE [LARGE SCALE GENOMIC DNA]</scope>
    <source>
        <strain evidence="3">cv. WT478/WT964</strain>
        <tissue evidence="2">Leaves</tissue>
    </source>
</reference>